<proteinExistence type="predicted"/>
<feature type="signal peptide" evidence="1">
    <location>
        <begin position="1"/>
        <end position="24"/>
    </location>
</feature>
<keyword evidence="1" id="KW-0732">Signal</keyword>
<dbReference type="PROSITE" id="PS51390">
    <property type="entry name" value="WAP"/>
    <property type="match status" value="1"/>
</dbReference>
<dbReference type="EMBL" id="JH668383">
    <property type="protein sequence ID" value="KAG6450117.1"/>
    <property type="molecule type" value="Genomic_DNA"/>
</dbReference>
<dbReference type="InterPro" id="IPR008197">
    <property type="entry name" value="WAP_dom"/>
</dbReference>
<keyword evidence="4" id="KW-1185">Reference proteome</keyword>
<dbReference type="Gene3D" id="4.10.75.10">
    <property type="entry name" value="Elafin-like"/>
    <property type="match status" value="1"/>
</dbReference>
<sequence length="71" mass="7325">MSRYFLVFVALLVVVAVCTQGAEAQNKSGRCPRVPGGSGGICVEGCSGDRSCPGRQKCCSNGCGRVCKNPV</sequence>
<dbReference type="CDD" id="cd00199">
    <property type="entry name" value="WAP"/>
    <property type="match status" value="1"/>
</dbReference>
<reference evidence="3" key="2">
    <citation type="submission" date="2020-12" db="EMBL/GenBank/DDBJ databases">
        <authorList>
            <person name="Kanost M."/>
        </authorList>
    </citation>
    <scope>NUCLEOTIDE SEQUENCE</scope>
</reference>
<dbReference type="GO" id="GO:0004867">
    <property type="term" value="F:serine-type endopeptidase inhibitor activity"/>
    <property type="evidence" value="ECO:0007669"/>
    <property type="project" value="TreeGrafter"/>
</dbReference>
<dbReference type="Proteomes" id="UP000791440">
    <property type="component" value="Unassembled WGS sequence"/>
</dbReference>
<dbReference type="GO" id="GO:0045087">
    <property type="term" value="P:innate immune response"/>
    <property type="evidence" value="ECO:0007669"/>
    <property type="project" value="TreeGrafter"/>
</dbReference>
<organism evidence="3 4">
    <name type="scientific">Manduca sexta</name>
    <name type="common">Tobacco hawkmoth</name>
    <name type="synonym">Tobacco hornworm</name>
    <dbReference type="NCBI Taxonomy" id="7130"/>
    <lineage>
        <taxon>Eukaryota</taxon>
        <taxon>Metazoa</taxon>
        <taxon>Ecdysozoa</taxon>
        <taxon>Arthropoda</taxon>
        <taxon>Hexapoda</taxon>
        <taxon>Insecta</taxon>
        <taxon>Pterygota</taxon>
        <taxon>Neoptera</taxon>
        <taxon>Endopterygota</taxon>
        <taxon>Lepidoptera</taxon>
        <taxon>Glossata</taxon>
        <taxon>Ditrysia</taxon>
        <taxon>Bombycoidea</taxon>
        <taxon>Sphingidae</taxon>
        <taxon>Sphinginae</taxon>
        <taxon>Sphingini</taxon>
        <taxon>Manduca</taxon>
    </lineage>
</organism>
<dbReference type="InterPro" id="IPR050514">
    <property type="entry name" value="WAP_four-disulfide_core"/>
</dbReference>
<protein>
    <recommendedName>
        <fullName evidence="2">WAP domain-containing protein</fullName>
    </recommendedName>
</protein>
<feature type="domain" description="WAP" evidence="2">
    <location>
        <begin position="24"/>
        <end position="71"/>
    </location>
</feature>
<dbReference type="PRINTS" id="PR00003">
    <property type="entry name" value="4DISULPHCORE"/>
</dbReference>
<dbReference type="Pfam" id="PF00095">
    <property type="entry name" value="WAP"/>
    <property type="match status" value="1"/>
</dbReference>
<comment type="caution">
    <text evidence="3">The sequence shown here is derived from an EMBL/GenBank/DDBJ whole genome shotgun (WGS) entry which is preliminary data.</text>
</comment>
<evidence type="ECO:0000259" key="2">
    <source>
        <dbReference type="PROSITE" id="PS51390"/>
    </source>
</evidence>
<dbReference type="GO" id="GO:0019731">
    <property type="term" value="P:antibacterial humoral response"/>
    <property type="evidence" value="ECO:0007669"/>
    <property type="project" value="TreeGrafter"/>
</dbReference>
<dbReference type="GO" id="GO:0005615">
    <property type="term" value="C:extracellular space"/>
    <property type="evidence" value="ECO:0007669"/>
    <property type="project" value="TreeGrafter"/>
</dbReference>
<reference evidence="3" key="1">
    <citation type="journal article" date="2016" name="Insect Biochem. Mol. Biol.">
        <title>Multifaceted biological insights from a draft genome sequence of the tobacco hornworm moth, Manduca sexta.</title>
        <authorList>
            <person name="Kanost M.R."/>
            <person name="Arrese E.L."/>
            <person name="Cao X."/>
            <person name="Chen Y.R."/>
            <person name="Chellapilla S."/>
            <person name="Goldsmith M.R."/>
            <person name="Grosse-Wilde E."/>
            <person name="Heckel D.G."/>
            <person name="Herndon N."/>
            <person name="Jiang H."/>
            <person name="Papanicolaou A."/>
            <person name="Qu J."/>
            <person name="Soulages J.L."/>
            <person name="Vogel H."/>
            <person name="Walters J."/>
            <person name="Waterhouse R.M."/>
            <person name="Ahn S.J."/>
            <person name="Almeida F.C."/>
            <person name="An C."/>
            <person name="Aqrawi P."/>
            <person name="Bretschneider A."/>
            <person name="Bryant W.B."/>
            <person name="Bucks S."/>
            <person name="Chao H."/>
            <person name="Chevignon G."/>
            <person name="Christen J.M."/>
            <person name="Clarke D.F."/>
            <person name="Dittmer N.T."/>
            <person name="Ferguson L.C.F."/>
            <person name="Garavelou S."/>
            <person name="Gordon K.H.J."/>
            <person name="Gunaratna R.T."/>
            <person name="Han Y."/>
            <person name="Hauser F."/>
            <person name="He Y."/>
            <person name="Heidel-Fischer H."/>
            <person name="Hirsh A."/>
            <person name="Hu Y."/>
            <person name="Jiang H."/>
            <person name="Kalra D."/>
            <person name="Klinner C."/>
            <person name="Konig C."/>
            <person name="Kovar C."/>
            <person name="Kroll A.R."/>
            <person name="Kuwar S.S."/>
            <person name="Lee S.L."/>
            <person name="Lehman R."/>
            <person name="Li K."/>
            <person name="Li Z."/>
            <person name="Liang H."/>
            <person name="Lovelace S."/>
            <person name="Lu Z."/>
            <person name="Mansfield J.H."/>
            <person name="McCulloch K.J."/>
            <person name="Mathew T."/>
            <person name="Morton B."/>
            <person name="Muzny D.M."/>
            <person name="Neunemann D."/>
            <person name="Ongeri F."/>
            <person name="Pauchet Y."/>
            <person name="Pu L.L."/>
            <person name="Pyrousis I."/>
            <person name="Rao X.J."/>
            <person name="Redding A."/>
            <person name="Roesel C."/>
            <person name="Sanchez-Gracia A."/>
            <person name="Schaack S."/>
            <person name="Shukla A."/>
            <person name="Tetreau G."/>
            <person name="Wang Y."/>
            <person name="Xiong G.H."/>
            <person name="Traut W."/>
            <person name="Walsh T.K."/>
            <person name="Worley K.C."/>
            <person name="Wu D."/>
            <person name="Wu W."/>
            <person name="Wu Y.Q."/>
            <person name="Zhang X."/>
            <person name="Zou Z."/>
            <person name="Zucker H."/>
            <person name="Briscoe A.D."/>
            <person name="Burmester T."/>
            <person name="Clem R.J."/>
            <person name="Feyereisen R."/>
            <person name="Grimmelikhuijzen C.J.P."/>
            <person name="Hamodrakas S.J."/>
            <person name="Hansson B.S."/>
            <person name="Huguet E."/>
            <person name="Jermiin L.S."/>
            <person name="Lan Q."/>
            <person name="Lehman H.K."/>
            <person name="Lorenzen M."/>
            <person name="Merzendorfer H."/>
            <person name="Michalopoulos I."/>
            <person name="Morton D.B."/>
            <person name="Muthukrishnan S."/>
            <person name="Oakeshott J.G."/>
            <person name="Palmer W."/>
            <person name="Park Y."/>
            <person name="Passarelli A.L."/>
            <person name="Rozas J."/>
            <person name="Schwartz L.M."/>
            <person name="Smith W."/>
            <person name="Southgate A."/>
            <person name="Vilcinskas A."/>
            <person name="Vogt R."/>
            <person name="Wang P."/>
            <person name="Werren J."/>
            <person name="Yu X.Q."/>
            <person name="Zhou J.J."/>
            <person name="Brown S.J."/>
            <person name="Scherer S.E."/>
            <person name="Richards S."/>
            <person name="Blissard G.W."/>
        </authorList>
    </citation>
    <scope>NUCLEOTIDE SEQUENCE</scope>
</reference>
<dbReference type="EMBL" id="JH668383">
    <property type="protein sequence ID" value="KAG6450118.1"/>
    <property type="molecule type" value="Genomic_DNA"/>
</dbReference>
<dbReference type="SMART" id="SM00217">
    <property type="entry name" value="WAP"/>
    <property type="match status" value="1"/>
</dbReference>
<dbReference type="InterPro" id="IPR036645">
    <property type="entry name" value="Elafin-like_sf"/>
</dbReference>
<accession>A0A921Z2P8</accession>
<evidence type="ECO:0000256" key="1">
    <source>
        <dbReference type="SAM" id="SignalP"/>
    </source>
</evidence>
<evidence type="ECO:0000313" key="4">
    <source>
        <dbReference type="Proteomes" id="UP000791440"/>
    </source>
</evidence>
<evidence type="ECO:0000313" key="3">
    <source>
        <dbReference type="EMBL" id="KAG6450117.1"/>
    </source>
</evidence>
<name>A0A921Z2P8_MANSE</name>
<feature type="chain" id="PRO_5038276444" description="WAP domain-containing protein" evidence="1">
    <location>
        <begin position="25"/>
        <end position="71"/>
    </location>
</feature>
<dbReference type="PANTHER" id="PTHR19441">
    <property type="entry name" value="WHEY ACDIC PROTEIN WAP"/>
    <property type="match status" value="1"/>
</dbReference>
<dbReference type="AlphaFoldDB" id="A0A921Z2P8"/>
<gene>
    <name evidence="3" type="ORF">O3G_MSEX006396</name>
</gene>
<dbReference type="PANTHER" id="PTHR19441:SF91">
    <property type="entry name" value="WAP DOMAIN-CONTAINING PROTEIN"/>
    <property type="match status" value="1"/>
</dbReference>